<dbReference type="SUPFAM" id="SSF69118">
    <property type="entry name" value="AhpD-like"/>
    <property type="match status" value="1"/>
</dbReference>
<dbReference type="Proteomes" id="UP000078396">
    <property type="component" value="Unassembled WGS sequence"/>
</dbReference>
<evidence type="ECO:0000313" key="3">
    <source>
        <dbReference type="EMBL" id="OAN38628.1"/>
    </source>
</evidence>
<evidence type="ECO:0000259" key="1">
    <source>
        <dbReference type="Pfam" id="PF02627"/>
    </source>
</evidence>
<organism evidence="3 4">
    <name type="scientific">Mycolicibacterium iranicum</name>
    <name type="common">Mycobacterium iranicum</name>
    <dbReference type="NCBI Taxonomy" id="912594"/>
    <lineage>
        <taxon>Bacteria</taxon>
        <taxon>Bacillati</taxon>
        <taxon>Actinomycetota</taxon>
        <taxon>Actinomycetes</taxon>
        <taxon>Mycobacteriales</taxon>
        <taxon>Mycobacteriaceae</taxon>
        <taxon>Mycolicibacterium</taxon>
    </lineage>
</organism>
<dbReference type="InterPro" id="IPR029058">
    <property type="entry name" value="AB_hydrolase_fold"/>
</dbReference>
<dbReference type="InterPro" id="IPR012788">
    <property type="entry name" value="Decarb_PcaC"/>
</dbReference>
<gene>
    <name evidence="3" type="ORF">A4X20_04805</name>
</gene>
<dbReference type="InterPro" id="IPR029032">
    <property type="entry name" value="AhpD-like"/>
</dbReference>
<proteinExistence type="predicted"/>
<name>A0A178LWB5_MYCIR</name>
<dbReference type="Gene3D" id="3.40.50.1820">
    <property type="entry name" value="alpha/beta hydrolase"/>
    <property type="match status" value="1"/>
</dbReference>
<accession>A0A178LWB5</accession>
<dbReference type="PANTHER" id="PTHR33570">
    <property type="entry name" value="4-CARBOXYMUCONOLACTONE DECARBOXYLASE FAMILY PROTEIN"/>
    <property type="match status" value="1"/>
</dbReference>
<dbReference type="GO" id="GO:0051920">
    <property type="term" value="F:peroxiredoxin activity"/>
    <property type="evidence" value="ECO:0007669"/>
    <property type="project" value="InterPro"/>
</dbReference>
<dbReference type="EMBL" id="LWCS01000021">
    <property type="protein sequence ID" value="OAN38628.1"/>
    <property type="molecule type" value="Genomic_DNA"/>
</dbReference>
<feature type="domain" description="Carboxymuconolactone decarboxylase-like" evidence="1">
    <location>
        <begin position="292"/>
        <end position="374"/>
    </location>
</feature>
<dbReference type="RefSeq" id="WP_064281785.1">
    <property type="nucleotide sequence ID" value="NZ_LWCS01000021.1"/>
</dbReference>
<sequence length="377" mass="39968">MTVPILNAVDFGGPAGTPVILLGPSLGTSTATLWGGAARVLKRQARVIGWDLPGHGRSEPAGPFTLAELAAGVLLLADQYGAETFHYAGNSVGGAVGIQLLLDAAQRVRSATLLCTGAAIGTPNLWRDRAATVRGHGIYPMLDAAARRWFAPGFTDREPGRSASLLDSLRHTDPESYALTCDALADFDVEHRLPEITQPVLAVAGSDDVATPPESLQRIASGVKGGAFVVLDGVAHLAPAEAPDRVAALIADRAGLTQPGDKYQAGMIVRREVLGDAHVDRAIATATELTADFQRMITEYAWGTIWTRPGLDRRSRSMITLTALIAHGHHEELAMHVNAARRNGLTDDEIKELIMQTAIYCGVPAANTAFRIASDVR</sequence>
<dbReference type="PRINTS" id="PR00111">
    <property type="entry name" value="ABHYDROLASE"/>
</dbReference>
<dbReference type="InterPro" id="IPR000073">
    <property type="entry name" value="AB_hydrolase_1"/>
</dbReference>
<dbReference type="OrthoDB" id="9802489at2"/>
<evidence type="ECO:0000313" key="4">
    <source>
        <dbReference type="Proteomes" id="UP000078396"/>
    </source>
</evidence>
<feature type="domain" description="AB hydrolase-1" evidence="2">
    <location>
        <begin position="27"/>
        <end position="248"/>
    </location>
</feature>
<reference evidence="3 4" key="1">
    <citation type="submission" date="2016-04" db="EMBL/GenBank/DDBJ databases">
        <title>Draft Genome Sequences of Staphylococcus capitis Strain H36, S. capitis Strain H65, S. cohnii Strain H62, S. hominis Strain H69, Mycobacterium iranicum Strain H39, Plantibacter sp. Strain H53, Pseudomonas oryzihabitans Strain H72, and Microbacterium sp. Strain H83, isolated from residential settings.</title>
        <authorList>
            <person name="Lymperopoulou D."/>
            <person name="Adams R.I."/>
            <person name="Lindow S."/>
            <person name="Coil D.A."/>
            <person name="Jospin G."/>
            <person name="Eisen J.A."/>
        </authorList>
    </citation>
    <scope>NUCLEOTIDE SEQUENCE [LARGE SCALE GENOMIC DNA]</scope>
    <source>
        <strain evidence="3 4">H39</strain>
    </source>
</reference>
<dbReference type="AlphaFoldDB" id="A0A178LWB5"/>
<dbReference type="Pfam" id="PF12697">
    <property type="entry name" value="Abhydrolase_6"/>
    <property type="match status" value="1"/>
</dbReference>
<comment type="caution">
    <text evidence="3">The sequence shown here is derived from an EMBL/GenBank/DDBJ whole genome shotgun (WGS) entry which is preliminary data.</text>
</comment>
<dbReference type="SUPFAM" id="SSF53474">
    <property type="entry name" value="alpha/beta-Hydrolases"/>
    <property type="match status" value="1"/>
</dbReference>
<dbReference type="Pfam" id="PF02627">
    <property type="entry name" value="CMD"/>
    <property type="match status" value="1"/>
</dbReference>
<dbReference type="InterPro" id="IPR003779">
    <property type="entry name" value="CMD-like"/>
</dbReference>
<dbReference type="Gene3D" id="1.20.1290.10">
    <property type="entry name" value="AhpD-like"/>
    <property type="match status" value="1"/>
</dbReference>
<protein>
    <submittedName>
        <fullName evidence="3">3-oxoadipate enol-lactonase</fullName>
    </submittedName>
</protein>
<dbReference type="PANTHER" id="PTHR33570:SF2">
    <property type="entry name" value="CARBOXYMUCONOLACTONE DECARBOXYLASE-LIKE DOMAIN-CONTAINING PROTEIN"/>
    <property type="match status" value="1"/>
</dbReference>
<evidence type="ECO:0000259" key="2">
    <source>
        <dbReference type="Pfam" id="PF12697"/>
    </source>
</evidence>
<dbReference type="NCBIfam" id="TIGR02425">
    <property type="entry name" value="decarb_PcaC"/>
    <property type="match status" value="1"/>
</dbReference>
<dbReference type="InterPro" id="IPR052512">
    <property type="entry name" value="4CMD/NDH-1_regulator"/>
</dbReference>